<dbReference type="PANTHER" id="PTHR48118">
    <property type="entry name" value="SPINDLE AND KINETOCHORE-ASSOCIATED PROTEIN 3"/>
    <property type="match status" value="1"/>
</dbReference>
<comment type="similarity">
    <text evidence="3">Belongs to the SKA3 family.</text>
</comment>
<dbReference type="GO" id="GO:0005876">
    <property type="term" value="C:spindle microtubule"/>
    <property type="evidence" value="ECO:0007669"/>
    <property type="project" value="TreeGrafter"/>
</dbReference>
<evidence type="ECO:0000256" key="5">
    <source>
        <dbReference type="ARBA" id="ARBA00022490"/>
    </source>
</evidence>
<evidence type="ECO:0000313" key="14">
    <source>
        <dbReference type="Proteomes" id="UP000541444"/>
    </source>
</evidence>
<keyword evidence="12" id="KW-0137">Centromere</keyword>
<comment type="caution">
    <text evidence="13">The sequence shown here is derived from an EMBL/GenBank/DDBJ whole genome shotgun (WGS) entry which is preliminary data.</text>
</comment>
<keyword evidence="8" id="KW-0498">Mitosis</keyword>
<dbReference type="Gene3D" id="6.10.250.1400">
    <property type="match status" value="1"/>
</dbReference>
<evidence type="ECO:0000256" key="3">
    <source>
        <dbReference type="ARBA" id="ARBA00007716"/>
    </source>
</evidence>
<dbReference type="OrthoDB" id="552789at2759"/>
<evidence type="ECO:0000256" key="10">
    <source>
        <dbReference type="ARBA" id="ARBA00023212"/>
    </source>
</evidence>
<dbReference type="GO" id="GO:0051301">
    <property type="term" value="P:cell division"/>
    <property type="evidence" value="ECO:0007669"/>
    <property type="project" value="UniProtKB-KW"/>
</dbReference>
<evidence type="ECO:0000256" key="6">
    <source>
        <dbReference type="ARBA" id="ARBA00022618"/>
    </source>
</evidence>
<sequence length="190" mass="21290">MEEFAAVISCFCKTLTCFCKDLQSNTDALKDSVQRRPIPLDSASSTFLQCLNRRVKSVSTDLDFLESMAFGTVSFEELLGNCNELYKNNEGHLVEIEDHLKNFGYIPNASHDFSTPDIRSLRKSVTYHDDELNELKAEYQPTTKVVPLSEVLVETGGVKSVGGSKEALLSISKDDYEKLPSFMRSVASWE</sequence>
<keyword evidence="7" id="KW-0493">Microtubule</keyword>
<feature type="non-terminal residue" evidence="13">
    <location>
        <position position="1"/>
    </location>
</feature>
<dbReference type="EMBL" id="JACGCM010001753">
    <property type="protein sequence ID" value="KAF6150161.1"/>
    <property type="molecule type" value="Genomic_DNA"/>
</dbReference>
<keyword evidence="11" id="KW-0131">Cell cycle</keyword>
<dbReference type="Proteomes" id="UP000541444">
    <property type="component" value="Unassembled WGS sequence"/>
</dbReference>
<evidence type="ECO:0000256" key="9">
    <source>
        <dbReference type="ARBA" id="ARBA00022838"/>
    </source>
</evidence>
<evidence type="ECO:0000256" key="4">
    <source>
        <dbReference type="ARBA" id="ARBA00022454"/>
    </source>
</evidence>
<accession>A0A7J7M5J3</accession>
<organism evidence="13 14">
    <name type="scientific">Kingdonia uniflora</name>
    <dbReference type="NCBI Taxonomy" id="39325"/>
    <lineage>
        <taxon>Eukaryota</taxon>
        <taxon>Viridiplantae</taxon>
        <taxon>Streptophyta</taxon>
        <taxon>Embryophyta</taxon>
        <taxon>Tracheophyta</taxon>
        <taxon>Spermatophyta</taxon>
        <taxon>Magnoliopsida</taxon>
        <taxon>Ranunculales</taxon>
        <taxon>Circaeasteraceae</taxon>
        <taxon>Kingdonia</taxon>
    </lineage>
</organism>
<proteinExistence type="inferred from homology"/>
<evidence type="ECO:0000256" key="8">
    <source>
        <dbReference type="ARBA" id="ARBA00022776"/>
    </source>
</evidence>
<dbReference type="GO" id="GO:0007059">
    <property type="term" value="P:chromosome segregation"/>
    <property type="evidence" value="ECO:0007669"/>
    <property type="project" value="InterPro"/>
</dbReference>
<dbReference type="GO" id="GO:0000940">
    <property type="term" value="C:outer kinetochore"/>
    <property type="evidence" value="ECO:0007669"/>
    <property type="project" value="InterPro"/>
</dbReference>
<keyword evidence="5" id="KW-0963">Cytoplasm</keyword>
<comment type="subcellular location">
    <subcellularLocation>
        <location evidence="2">Chromosome</location>
        <location evidence="2">Centromere</location>
        <location evidence="2">Kinetochore</location>
    </subcellularLocation>
    <subcellularLocation>
        <location evidence="1">Cytoplasm</location>
        <location evidence="1">Cytoskeleton</location>
        <location evidence="1">Spindle</location>
    </subcellularLocation>
</comment>
<evidence type="ECO:0000256" key="1">
    <source>
        <dbReference type="ARBA" id="ARBA00004186"/>
    </source>
</evidence>
<dbReference type="InterPro" id="IPR033341">
    <property type="entry name" value="SKA3"/>
</dbReference>
<keyword evidence="10" id="KW-0206">Cytoskeleton</keyword>
<reference evidence="13 14" key="1">
    <citation type="journal article" date="2020" name="IScience">
        <title>Genome Sequencing of the Endangered Kingdonia uniflora (Circaeasteraceae, Ranunculales) Reveals Potential Mechanisms of Evolutionary Specialization.</title>
        <authorList>
            <person name="Sun Y."/>
            <person name="Deng T."/>
            <person name="Zhang A."/>
            <person name="Moore M.J."/>
            <person name="Landis J.B."/>
            <person name="Lin N."/>
            <person name="Zhang H."/>
            <person name="Zhang X."/>
            <person name="Huang J."/>
            <person name="Zhang X."/>
            <person name="Sun H."/>
            <person name="Wang H."/>
        </authorList>
    </citation>
    <scope>NUCLEOTIDE SEQUENCE [LARGE SCALE GENOMIC DNA]</scope>
    <source>
        <strain evidence="13">TB1705</strain>
        <tissue evidence="13">Leaf</tissue>
    </source>
</reference>
<keyword evidence="4" id="KW-0158">Chromosome</keyword>
<dbReference type="AlphaFoldDB" id="A0A7J7M5J3"/>
<evidence type="ECO:0000256" key="7">
    <source>
        <dbReference type="ARBA" id="ARBA00022701"/>
    </source>
</evidence>
<evidence type="ECO:0000256" key="2">
    <source>
        <dbReference type="ARBA" id="ARBA00004629"/>
    </source>
</evidence>
<gene>
    <name evidence="13" type="ORF">GIB67_023116</name>
</gene>
<keyword evidence="14" id="KW-1185">Reference proteome</keyword>
<evidence type="ECO:0000256" key="11">
    <source>
        <dbReference type="ARBA" id="ARBA00023306"/>
    </source>
</evidence>
<name>A0A7J7M5J3_9MAGN</name>
<keyword evidence="6" id="KW-0132">Cell division</keyword>
<evidence type="ECO:0000313" key="13">
    <source>
        <dbReference type="EMBL" id="KAF6150161.1"/>
    </source>
</evidence>
<dbReference type="PANTHER" id="PTHR48118:SF1">
    <property type="entry name" value="SPINDLE AND KINETOCHORE-ASSOCIATED PROTEIN 3"/>
    <property type="match status" value="1"/>
</dbReference>
<evidence type="ECO:0000256" key="12">
    <source>
        <dbReference type="ARBA" id="ARBA00023328"/>
    </source>
</evidence>
<dbReference type="GO" id="GO:0000278">
    <property type="term" value="P:mitotic cell cycle"/>
    <property type="evidence" value="ECO:0007669"/>
    <property type="project" value="TreeGrafter"/>
</dbReference>
<keyword evidence="9" id="KW-0995">Kinetochore</keyword>
<evidence type="ECO:0008006" key="15">
    <source>
        <dbReference type="Google" id="ProtNLM"/>
    </source>
</evidence>
<protein>
    <recommendedName>
        <fullName evidence="15">Spindle and kinetochore-associated protein 3</fullName>
    </recommendedName>
</protein>